<protein>
    <recommendedName>
        <fullName evidence="2">DDE-1 domain-containing protein</fullName>
    </recommendedName>
</protein>
<name>A0ABD2MU01_9CUCU</name>
<evidence type="ECO:0000313" key="3">
    <source>
        <dbReference type="EMBL" id="KAL3269873.1"/>
    </source>
</evidence>
<feature type="region of interest" description="Disordered" evidence="1">
    <location>
        <begin position="233"/>
        <end position="271"/>
    </location>
</feature>
<dbReference type="EMBL" id="JABFTP020000021">
    <property type="protein sequence ID" value="KAL3269873.1"/>
    <property type="molecule type" value="Genomic_DNA"/>
</dbReference>
<dbReference type="AlphaFoldDB" id="A0ABD2MU01"/>
<dbReference type="Proteomes" id="UP001516400">
    <property type="component" value="Unassembled WGS sequence"/>
</dbReference>
<accession>A0ABD2MU01</accession>
<comment type="caution">
    <text evidence="3">The sequence shown here is derived from an EMBL/GenBank/DDBJ whole genome shotgun (WGS) entry which is preliminary data.</text>
</comment>
<dbReference type="InterPro" id="IPR004875">
    <property type="entry name" value="DDE_SF_endonuclease_dom"/>
</dbReference>
<organism evidence="3 4">
    <name type="scientific">Cryptolaemus montrouzieri</name>
    <dbReference type="NCBI Taxonomy" id="559131"/>
    <lineage>
        <taxon>Eukaryota</taxon>
        <taxon>Metazoa</taxon>
        <taxon>Ecdysozoa</taxon>
        <taxon>Arthropoda</taxon>
        <taxon>Hexapoda</taxon>
        <taxon>Insecta</taxon>
        <taxon>Pterygota</taxon>
        <taxon>Neoptera</taxon>
        <taxon>Endopterygota</taxon>
        <taxon>Coleoptera</taxon>
        <taxon>Polyphaga</taxon>
        <taxon>Cucujiformia</taxon>
        <taxon>Coccinelloidea</taxon>
        <taxon>Coccinellidae</taxon>
        <taxon>Scymninae</taxon>
        <taxon>Scymnini</taxon>
        <taxon>Cryptolaemus</taxon>
    </lineage>
</organism>
<dbReference type="Pfam" id="PF03184">
    <property type="entry name" value="DDE_1"/>
    <property type="match status" value="1"/>
</dbReference>
<evidence type="ECO:0000256" key="1">
    <source>
        <dbReference type="SAM" id="MobiDB-lite"/>
    </source>
</evidence>
<gene>
    <name evidence="3" type="ORF">HHI36_008930</name>
</gene>
<evidence type="ECO:0000259" key="2">
    <source>
        <dbReference type="Pfam" id="PF03184"/>
    </source>
</evidence>
<reference evidence="3 4" key="1">
    <citation type="journal article" date="2021" name="BMC Biol.">
        <title>Horizontally acquired antibacterial genes associated with adaptive radiation of ladybird beetles.</title>
        <authorList>
            <person name="Li H.S."/>
            <person name="Tang X.F."/>
            <person name="Huang Y.H."/>
            <person name="Xu Z.Y."/>
            <person name="Chen M.L."/>
            <person name="Du X.Y."/>
            <person name="Qiu B.Y."/>
            <person name="Chen P.T."/>
            <person name="Zhang W."/>
            <person name="Slipinski A."/>
            <person name="Escalona H.E."/>
            <person name="Waterhouse R.M."/>
            <person name="Zwick A."/>
            <person name="Pang H."/>
        </authorList>
    </citation>
    <scope>NUCLEOTIDE SEQUENCE [LARGE SCALE GENOMIC DNA]</scope>
    <source>
        <strain evidence="3">SYSU2018</strain>
    </source>
</reference>
<keyword evidence="4" id="KW-1185">Reference proteome</keyword>
<sequence length="271" mass="30315">MLNAAPGAWGVCSDSVWMTAKVFLEWFKKFIEYSVVTVERPVLLLSDGHSTHTRNIDSINEARSHGVFYDNGCEWVQKCGIWPYNSSVFSESDFATSLMTDIPQIEREPIIEVRTATTTSNIGSAAAAAPLFNSHILAPTVTEAQPIIFTEPNCLELIPHLTQPLLQQYHPRILIALVGLKTPGTPQISTFSPTSPQQIMPFPATRKASRVVRKRGKTAIIISSPYKYELEETLKKDAGRGKKAKDKSNKRSNENRKKWPTKKSDQEEKSI</sequence>
<feature type="domain" description="DDE-1" evidence="2">
    <location>
        <begin position="12"/>
        <end position="60"/>
    </location>
</feature>
<proteinExistence type="predicted"/>
<evidence type="ECO:0000313" key="4">
    <source>
        <dbReference type="Proteomes" id="UP001516400"/>
    </source>
</evidence>